<evidence type="ECO:0000256" key="2">
    <source>
        <dbReference type="ARBA" id="ARBA00004496"/>
    </source>
</evidence>
<dbReference type="InterPro" id="IPR011467">
    <property type="entry name" value="DUF1573"/>
</dbReference>
<reference evidence="8 9" key="1">
    <citation type="submission" date="2018-08" db="EMBL/GenBank/DDBJ databases">
        <title>A genome reference for cultivated species of the human gut microbiota.</title>
        <authorList>
            <person name="Zou Y."/>
            <person name="Xue W."/>
            <person name="Luo G."/>
        </authorList>
    </citation>
    <scope>NUCLEOTIDE SEQUENCE [LARGE SCALE GENOMIC DNA]</scope>
    <source>
        <strain evidence="8 9">AF24-12</strain>
    </source>
</reference>
<feature type="signal peptide" evidence="6">
    <location>
        <begin position="1"/>
        <end position="19"/>
    </location>
</feature>
<evidence type="ECO:0000256" key="6">
    <source>
        <dbReference type="SAM" id="SignalP"/>
    </source>
</evidence>
<evidence type="ECO:0000259" key="7">
    <source>
        <dbReference type="Pfam" id="PF22544"/>
    </source>
</evidence>
<evidence type="ECO:0000313" key="8">
    <source>
        <dbReference type="EMBL" id="RGS16595.1"/>
    </source>
</evidence>
<keyword evidence="4" id="KW-0969">Cilium</keyword>
<dbReference type="Gene3D" id="2.60.40.10">
    <property type="entry name" value="Immunoglobulins"/>
    <property type="match status" value="2"/>
</dbReference>
<dbReference type="PANTHER" id="PTHR37833:SF1">
    <property type="entry name" value="SIGNAL PEPTIDE PROTEIN"/>
    <property type="match status" value="1"/>
</dbReference>
<gene>
    <name evidence="8" type="ORF">DWY11_06255</name>
</gene>
<dbReference type="RefSeq" id="WP_117586970.1">
    <property type="nucleotide sequence ID" value="NZ_QRVA01000011.1"/>
</dbReference>
<feature type="domain" description="HYDIN/VesB/CFA65-like Ig-like" evidence="7">
    <location>
        <begin position="253"/>
        <end position="349"/>
    </location>
</feature>
<keyword evidence="6" id="KW-0732">Signal</keyword>
<comment type="subcellular location">
    <subcellularLocation>
        <location evidence="1">Cell projection</location>
        <location evidence="1">Cilium</location>
    </subcellularLocation>
    <subcellularLocation>
        <location evidence="2">Cytoplasm</location>
    </subcellularLocation>
</comment>
<name>A0A3E5E340_9BACT</name>
<dbReference type="Pfam" id="PF22544">
    <property type="entry name" value="HYDIN_VesB_CFA65-like_Ig"/>
    <property type="match status" value="1"/>
</dbReference>
<evidence type="ECO:0000313" key="9">
    <source>
        <dbReference type="Proteomes" id="UP000283872"/>
    </source>
</evidence>
<sequence>MKRMNIWMLSALLALPASAQKITTQHEVVDCGQVVFHKPVTAEFVLKNDGHKPLVINNVLKSCGCTEVDYPKTSIAAGESFVIKAVYDAKQMGTFTKQVCLYTNADEEPFILSMRGKVVGSVVDFAGSYDEMLGVIKSDAQEVEFDDVNRGDRPVQRIHIFNPTDELLEPVVMHLPSYLHAFVSPSKVAPRHSAEISFVLDSKKLRDLGLNQTSVYLGERPGDKIAPEKEIVVSAVLLPGFENMTPTKKALAPKIEMSATDLNLGSFNGKKKLKGEILITNKGKSELDIRSMQMFTMGLQVNLKKSKIQPGETVKMKVTAVAADLKKSRVRHPRILMITNDPDHAKVVVKINVQ</sequence>
<evidence type="ECO:0000256" key="4">
    <source>
        <dbReference type="ARBA" id="ARBA00023069"/>
    </source>
</evidence>
<feature type="chain" id="PRO_5043182856" evidence="6">
    <location>
        <begin position="20"/>
        <end position="354"/>
    </location>
</feature>
<evidence type="ECO:0000256" key="5">
    <source>
        <dbReference type="ARBA" id="ARBA00023273"/>
    </source>
</evidence>
<keyword evidence="3" id="KW-0963">Cytoplasm</keyword>
<dbReference type="GO" id="GO:0005737">
    <property type="term" value="C:cytoplasm"/>
    <property type="evidence" value="ECO:0007669"/>
    <property type="project" value="UniProtKB-SubCell"/>
</dbReference>
<dbReference type="AlphaFoldDB" id="A0A3E5E340"/>
<evidence type="ECO:0000256" key="1">
    <source>
        <dbReference type="ARBA" id="ARBA00004138"/>
    </source>
</evidence>
<organism evidence="8 9">
    <name type="scientific">Segatella copri</name>
    <dbReference type="NCBI Taxonomy" id="165179"/>
    <lineage>
        <taxon>Bacteria</taxon>
        <taxon>Pseudomonadati</taxon>
        <taxon>Bacteroidota</taxon>
        <taxon>Bacteroidia</taxon>
        <taxon>Bacteroidales</taxon>
        <taxon>Prevotellaceae</taxon>
        <taxon>Segatella</taxon>
    </lineage>
</organism>
<dbReference type="InterPro" id="IPR013783">
    <property type="entry name" value="Ig-like_fold"/>
</dbReference>
<accession>A0A3E5E340</accession>
<dbReference type="Pfam" id="PF07610">
    <property type="entry name" value="DUF1573"/>
    <property type="match status" value="1"/>
</dbReference>
<dbReference type="InterPro" id="IPR053879">
    <property type="entry name" value="HYDIN_VesB_CFA65-like_Ig"/>
</dbReference>
<proteinExistence type="predicted"/>
<comment type="caution">
    <text evidence="8">The sequence shown here is derived from an EMBL/GenBank/DDBJ whole genome shotgun (WGS) entry which is preliminary data.</text>
</comment>
<keyword evidence="5" id="KW-0966">Cell projection</keyword>
<protein>
    <submittedName>
        <fullName evidence="8">DUF1573 domain-containing protein</fullName>
    </submittedName>
</protein>
<dbReference type="Proteomes" id="UP000283872">
    <property type="component" value="Unassembled WGS sequence"/>
</dbReference>
<dbReference type="EMBL" id="QRVA01000011">
    <property type="protein sequence ID" value="RGS16595.1"/>
    <property type="molecule type" value="Genomic_DNA"/>
</dbReference>
<dbReference type="PANTHER" id="PTHR37833">
    <property type="entry name" value="LIPOPROTEIN-RELATED"/>
    <property type="match status" value="1"/>
</dbReference>
<evidence type="ECO:0000256" key="3">
    <source>
        <dbReference type="ARBA" id="ARBA00022490"/>
    </source>
</evidence>